<dbReference type="GO" id="GO:0003677">
    <property type="term" value="F:DNA binding"/>
    <property type="evidence" value="ECO:0007669"/>
    <property type="project" value="InterPro"/>
</dbReference>
<dbReference type="InterPro" id="IPR014284">
    <property type="entry name" value="RNA_pol_sigma-70_dom"/>
</dbReference>
<dbReference type="Pfam" id="PF08281">
    <property type="entry name" value="Sigma70_r4_2"/>
    <property type="match status" value="1"/>
</dbReference>
<dbReference type="Gene3D" id="1.10.10.10">
    <property type="entry name" value="Winged helix-like DNA-binding domain superfamily/Winged helix DNA-binding domain"/>
    <property type="match status" value="1"/>
</dbReference>
<comment type="caution">
    <text evidence="7">The sequence shown here is derived from an EMBL/GenBank/DDBJ whole genome shotgun (WGS) entry which is preliminary data.</text>
</comment>
<reference evidence="7 8" key="1">
    <citation type="submission" date="2016-03" db="EMBL/GenBank/DDBJ databases">
        <title>Niastella vici sp. nov., isolated from farmland soil.</title>
        <authorList>
            <person name="Chen L."/>
            <person name="Wang D."/>
            <person name="Yang S."/>
            <person name="Wang G."/>
        </authorList>
    </citation>
    <scope>NUCLEOTIDE SEQUENCE [LARGE SCALE GENOMIC DNA]</scope>
    <source>
        <strain evidence="7 8">DJ57</strain>
    </source>
</reference>
<gene>
    <name evidence="7" type="ORF">A3860_37405</name>
</gene>
<evidence type="ECO:0000313" key="7">
    <source>
        <dbReference type="EMBL" id="OQP59516.1"/>
    </source>
</evidence>
<dbReference type="InterPro" id="IPR013324">
    <property type="entry name" value="RNA_pol_sigma_r3/r4-like"/>
</dbReference>
<feature type="domain" description="RNA polymerase sigma factor 70 region 4 type 2" evidence="6">
    <location>
        <begin position="123"/>
        <end position="173"/>
    </location>
</feature>
<dbReference type="Pfam" id="PF04542">
    <property type="entry name" value="Sigma70_r2"/>
    <property type="match status" value="1"/>
</dbReference>
<evidence type="ECO:0000313" key="8">
    <source>
        <dbReference type="Proteomes" id="UP000192796"/>
    </source>
</evidence>
<keyword evidence="2" id="KW-0805">Transcription regulation</keyword>
<dbReference type="NCBIfam" id="TIGR02937">
    <property type="entry name" value="sigma70-ECF"/>
    <property type="match status" value="1"/>
</dbReference>
<evidence type="ECO:0008006" key="9">
    <source>
        <dbReference type="Google" id="ProtNLM"/>
    </source>
</evidence>
<evidence type="ECO:0000256" key="3">
    <source>
        <dbReference type="ARBA" id="ARBA00023082"/>
    </source>
</evidence>
<dbReference type="GO" id="GO:0016987">
    <property type="term" value="F:sigma factor activity"/>
    <property type="evidence" value="ECO:0007669"/>
    <property type="project" value="UniProtKB-KW"/>
</dbReference>
<dbReference type="OrthoDB" id="665981at2"/>
<dbReference type="InterPro" id="IPR036388">
    <property type="entry name" value="WH-like_DNA-bd_sf"/>
</dbReference>
<keyword evidence="4" id="KW-0804">Transcription</keyword>
<feature type="domain" description="RNA polymerase sigma-70 region 2" evidence="5">
    <location>
        <begin position="28"/>
        <end position="92"/>
    </location>
</feature>
<dbReference type="SUPFAM" id="SSF88659">
    <property type="entry name" value="Sigma3 and sigma4 domains of RNA polymerase sigma factors"/>
    <property type="match status" value="1"/>
</dbReference>
<keyword evidence="8" id="KW-1185">Reference proteome</keyword>
<dbReference type="CDD" id="cd06171">
    <property type="entry name" value="Sigma70_r4"/>
    <property type="match status" value="1"/>
</dbReference>
<accession>A0A1V9FMN5</accession>
<protein>
    <recommendedName>
        <fullName evidence="9">HTH luxR-type domain-containing protein</fullName>
    </recommendedName>
</protein>
<dbReference type="InterPro" id="IPR007627">
    <property type="entry name" value="RNA_pol_sigma70_r2"/>
</dbReference>
<evidence type="ECO:0000256" key="2">
    <source>
        <dbReference type="ARBA" id="ARBA00023015"/>
    </source>
</evidence>
<dbReference type="InterPro" id="IPR013325">
    <property type="entry name" value="RNA_pol_sigma_r2"/>
</dbReference>
<evidence type="ECO:0000256" key="4">
    <source>
        <dbReference type="ARBA" id="ARBA00023163"/>
    </source>
</evidence>
<dbReference type="PANTHER" id="PTHR43133">
    <property type="entry name" value="RNA POLYMERASE ECF-TYPE SIGMA FACTO"/>
    <property type="match status" value="1"/>
</dbReference>
<dbReference type="InterPro" id="IPR039425">
    <property type="entry name" value="RNA_pol_sigma-70-like"/>
</dbReference>
<dbReference type="STRING" id="1703345.A3860_37405"/>
<dbReference type="InterPro" id="IPR013249">
    <property type="entry name" value="RNA_pol_sigma70_r4_t2"/>
</dbReference>
<keyword evidence="3" id="KW-0731">Sigma factor</keyword>
<dbReference type="PANTHER" id="PTHR43133:SF46">
    <property type="entry name" value="RNA POLYMERASE SIGMA-70 FACTOR ECF SUBFAMILY"/>
    <property type="match status" value="1"/>
</dbReference>
<sequence length="194" mass="22612">MQNYPIHTDDQLLQQLYASDEKAFAEIYNRYWKSLYTSAHNILQVKDAAQDAVQEVFISLWKRRQAIQVEVLPSYLHQAVRFQVFKAIRAEKTDQHFFSRLAQITKDILIEDPLLFKELETLYQRLIHALPPDEQEIFLLHRDGGLTYKQIAAQKNISVKTVEKKMSRALKELRYGMDDAMVIALVSSAALMLK</sequence>
<proteinExistence type="inferred from homology"/>
<dbReference type="EMBL" id="LVYD01000078">
    <property type="protein sequence ID" value="OQP59516.1"/>
    <property type="molecule type" value="Genomic_DNA"/>
</dbReference>
<dbReference type="RefSeq" id="WP_081154694.1">
    <property type="nucleotide sequence ID" value="NZ_LVYD01000078.1"/>
</dbReference>
<dbReference type="Proteomes" id="UP000192796">
    <property type="component" value="Unassembled WGS sequence"/>
</dbReference>
<organism evidence="7 8">
    <name type="scientific">Niastella vici</name>
    <dbReference type="NCBI Taxonomy" id="1703345"/>
    <lineage>
        <taxon>Bacteria</taxon>
        <taxon>Pseudomonadati</taxon>
        <taxon>Bacteroidota</taxon>
        <taxon>Chitinophagia</taxon>
        <taxon>Chitinophagales</taxon>
        <taxon>Chitinophagaceae</taxon>
        <taxon>Niastella</taxon>
    </lineage>
</organism>
<dbReference type="Gene3D" id="1.10.1740.10">
    <property type="match status" value="1"/>
</dbReference>
<evidence type="ECO:0000259" key="5">
    <source>
        <dbReference type="Pfam" id="PF04542"/>
    </source>
</evidence>
<evidence type="ECO:0000256" key="1">
    <source>
        <dbReference type="ARBA" id="ARBA00010641"/>
    </source>
</evidence>
<dbReference type="SUPFAM" id="SSF88946">
    <property type="entry name" value="Sigma2 domain of RNA polymerase sigma factors"/>
    <property type="match status" value="1"/>
</dbReference>
<name>A0A1V9FMN5_9BACT</name>
<evidence type="ECO:0000259" key="6">
    <source>
        <dbReference type="Pfam" id="PF08281"/>
    </source>
</evidence>
<comment type="similarity">
    <text evidence="1">Belongs to the sigma-70 factor family. ECF subfamily.</text>
</comment>
<dbReference type="AlphaFoldDB" id="A0A1V9FMN5"/>
<dbReference type="GO" id="GO:0006352">
    <property type="term" value="P:DNA-templated transcription initiation"/>
    <property type="evidence" value="ECO:0007669"/>
    <property type="project" value="InterPro"/>
</dbReference>